<keyword evidence="2" id="KW-0479">Metal-binding</keyword>
<evidence type="ECO:0000256" key="3">
    <source>
        <dbReference type="ARBA" id="ARBA00022801"/>
    </source>
</evidence>
<dbReference type="SUPFAM" id="SSF55486">
    <property type="entry name" value="Metalloproteases ('zincins'), catalytic domain"/>
    <property type="match status" value="1"/>
</dbReference>
<evidence type="ECO:0000256" key="1">
    <source>
        <dbReference type="ARBA" id="ARBA00022670"/>
    </source>
</evidence>
<dbReference type="Gene3D" id="3.40.390.10">
    <property type="entry name" value="Collagenase (Catalytic Domain)"/>
    <property type="match status" value="1"/>
</dbReference>
<evidence type="ECO:0000256" key="4">
    <source>
        <dbReference type="ARBA" id="ARBA00022833"/>
    </source>
</evidence>
<dbReference type="EMBL" id="DXFH01000015">
    <property type="protein sequence ID" value="HIX35620.1"/>
    <property type="molecule type" value="Genomic_DNA"/>
</dbReference>
<evidence type="ECO:0000256" key="2">
    <source>
        <dbReference type="ARBA" id="ARBA00022723"/>
    </source>
</evidence>
<dbReference type="GO" id="GO:0008270">
    <property type="term" value="F:zinc ion binding"/>
    <property type="evidence" value="ECO:0007669"/>
    <property type="project" value="InterPro"/>
</dbReference>
<name>A0A9D1VHR9_9LACO</name>
<keyword evidence="3 6" id="KW-0378">Hydrolase</keyword>
<dbReference type="AlphaFoldDB" id="A0A9D1VHR9"/>
<reference evidence="6" key="2">
    <citation type="submission" date="2021-04" db="EMBL/GenBank/DDBJ databases">
        <authorList>
            <person name="Gilroy R."/>
        </authorList>
    </citation>
    <scope>NUCLEOTIDE SEQUENCE</scope>
    <source>
        <strain evidence="6">ChiSxjej3B15-572</strain>
    </source>
</reference>
<accession>A0A9D1VHR9</accession>
<dbReference type="GO" id="GO:0031012">
    <property type="term" value="C:extracellular matrix"/>
    <property type="evidence" value="ECO:0007669"/>
    <property type="project" value="InterPro"/>
</dbReference>
<gene>
    <name evidence="6" type="ORF">H9856_04400</name>
</gene>
<evidence type="ECO:0000259" key="5">
    <source>
        <dbReference type="Pfam" id="PF00413"/>
    </source>
</evidence>
<dbReference type="Pfam" id="PF00413">
    <property type="entry name" value="Peptidase_M10"/>
    <property type="match status" value="1"/>
</dbReference>
<keyword evidence="6" id="KW-0482">Metalloprotease</keyword>
<evidence type="ECO:0000313" key="7">
    <source>
        <dbReference type="Proteomes" id="UP000824231"/>
    </source>
</evidence>
<dbReference type="Proteomes" id="UP000824231">
    <property type="component" value="Unassembled WGS sequence"/>
</dbReference>
<dbReference type="GO" id="GO:0006508">
    <property type="term" value="P:proteolysis"/>
    <property type="evidence" value="ECO:0007669"/>
    <property type="project" value="UniProtKB-KW"/>
</dbReference>
<proteinExistence type="predicted"/>
<dbReference type="InterPro" id="IPR024079">
    <property type="entry name" value="MetalloPept_cat_dom_sf"/>
</dbReference>
<reference evidence="6" key="1">
    <citation type="journal article" date="2021" name="PeerJ">
        <title>Extensive microbial diversity within the chicken gut microbiome revealed by metagenomics and culture.</title>
        <authorList>
            <person name="Gilroy R."/>
            <person name="Ravi A."/>
            <person name="Getino M."/>
            <person name="Pursley I."/>
            <person name="Horton D.L."/>
            <person name="Alikhan N.F."/>
            <person name="Baker D."/>
            <person name="Gharbi K."/>
            <person name="Hall N."/>
            <person name="Watson M."/>
            <person name="Adriaenssens E.M."/>
            <person name="Foster-Nyarko E."/>
            <person name="Jarju S."/>
            <person name="Secka A."/>
            <person name="Antonio M."/>
            <person name="Oren A."/>
            <person name="Chaudhuri R.R."/>
            <person name="La Ragione R."/>
            <person name="Hildebrand F."/>
            <person name="Pallen M.J."/>
        </authorList>
    </citation>
    <scope>NUCLEOTIDE SEQUENCE</scope>
    <source>
        <strain evidence="6">ChiSxjej3B15-572</strain>
    </source>
</reference>
<dbReference type="InterPro" id="IPR001818">
    <property type="entry name" value="Pept_M10_metallopeptidase"/>
</dbReference>
<evidence type="ECO:0000313" key="6">
    <source>
        <dbReference type="EMBL" id="HIX35620.1"/>
    </source>
</evidence>
<dbReference type="GO" id="GO:0004222">
    <property type="term" value="F:metalloendopeptidase activity"/>
    <property type="evidence" value="ECO:0007669"/>
    <property type="project" value="InterPro"/>
</dbReference>
<feature type="domain" description="Peptidase M10 metallopeptidase" evidence="5">
    <location>
        <begin position="66"/>
        <end position="200"/>
    </location>
</feature>
<keyword evidence="1" id="KW-0645">Protease</keyword>
<organism evidence="6 7">
    <name type="scientific">Candidatus Limosilactobacillus merdigallinarum</name>
    <dbReference type="NCBI Taxonomy" id="2838652"/>
    <lineage>
        <taxon>Bacteria</taxon>
        <taxon>Bacillati</taxon>
        <taxon>Bacillota</taxon>
        <taxon>Bacilli</taxon>
        <taxon>Lactobacillales</taxon>
        <taxon>Lactobacillaceae</taxon>
        <taxon>Limosilactobacillus</taxon>
    </lineage>
</organism>
<dbReference type="EC" id="3.4.24.-" evidence="6"/>
<keyword evidence="4" id="KW-0862">Zinc</keyword>
<protein>
    <submittedName>
        <fullName evidence="6">Matrixin family metalloprotease</fullName>
        <ecNumber evidence="6">3.4.24.-</ecNumber>
    </submittedName>
</protein>
<sequence length="202" mass="22524">MKILREMVLVLLATVYWVGFSGYQEYTSDSIPTAIAQPVNQYNAKNAGEHATWQLGQTVTVYVDPNATAETQTGVNNAIANWNNAGVVHLQRTDDVNNANIRVINGQLADPHNIVFGLTQTKQTSRQINSALITINDQAIAKYHQRDDMSEQAYTNMVCTHEMGHALGLNHTTPGTNSVMQPGTDRNIQPYDIQRVQMLYRH</sequence>
<comment type="caution">
    <text evidence="6">The sequence shown here is derived from an EMBL/GenBank/DDBJ whole genome shotgun (WGS) entry which is preliminary data.</text>
</comment>